<feature type="transmembrane region" description="Helical" evidence="1">
    <location>
        <begin position="369"/>
        <end position="390"/>
    </location>
</feature>
<keyword evidence="1" id="KW-0472">Membrane</keyword>
<dbReference type="PANTHER" id="PTHR21523:SF46">
    <property type="entry name" value="MLT-TEN (MLT-10) RELATED"/>
    <property type="match status" value="1"/>
</dbReference>
<dbReference type="Proteomes" id="UP000270296">
    <property type="component" value="Unassembled WGS sequence"/>
</dbReference>
<evidence type="ECO:0000313" key="3">
    <source>
        <dbReference type="Proteomes" id="UP000270296"/>
    </source>
</evidence>
<dbReference type="AlphaFoldDB" id="A0A183IZQ0"/>
<evidence type="ECO:0000313" key="2">
    <source>
        <dbReference type="EMBL" id="VDP21191.1"/>
    </source>
</evidence>
<organism evidence="4">
    <name type="scientific">Soboliphyme baturini</name>
    <dbReference type="NCBI Taxonomy" id="241478"/>
    <lineage>
        <taxon>Eukaryota</taxon>
        <taxon>Metazoa</taxon>
        <taxon>Ecdysozoa</taxon>
        <taxon>Nematoda</taxon>
        <taxon>Enoplea</taxon>
        <taxon>Dorylaimia</taxon>
        <taxon>Dioctophymatida</taxon>
        <taxon>Dioctophymatoidea</taxon>
        <taxon>Soboliphymatidae</taxon>
        <taxon>Soboliphyme</taxon>
    </lineage>
</organism>
<protein>
    <submittedName>
        <fullName evidence="2 4">Uncharacterized protein</fullName>
    </submittedName>
</protein>
<dbReference type="InterPro" id="IPR006954">
    <property type="entry name" value="Mlt-10-like"/>
</dbReference>
<reference evidence="2 3" key="2">
    <citation type="submission" date="2018-11" db="EMBL/GenBank/DDBJ databases">
        <authorList>
            <consortium name="Pathogen Informatics"/>
        </authorList>
    </citation>
    <scope>NUCLEOTIDE SEQUENCE [LARGE SCALE GENOMIC DNA]</scope>
</reference>
<keyword evidence="1" id="KW-1133">Transmembrane helix</keyword>
<feature type="transmembrane region" description="Helical" evidence="1">
    <location>
        <begin position="402"/>
        <end position="425"/>
    </location>
</feature>
<accession>A0A183IZQ0</accession>
<dbReference type="OrthoDB" id="5917548at2759"/>
<dbReference type="Pfam" id="PF04870">
    <property type="entry name" value="Moulting_cycle"/>
    <property type="match status" value="1"/>
</dbReference>
<evidence type="ECO:0000313" key="4">
    <source>
        <dbReference type="WBParaSite" id="SBAD_0000942501-mRNA-1"/>
    </source>
</evidence>
<sequence>MRNGARSRNVTEDEIHQYVVRKQREVRRMMKQYLEDRDESTVPGFYQLFDAVMNAYEFMESSWNSGRPVKIPKWQRDLRKSVTDVLRQFRTPSEEDERKSRNIRILSPRIFGISRQNPNEQRLLSPDLLSLSEDNEDSDSKIVPLKSKGDRRSLTELALEVSGASDVLMAMKEIIPEANSNFEVYLKFAKSMVDFFYRKSMFRSQLYDLHRFFKLLDKTYTSKQRRDLLSKGYTFMNRKQNEMVYGPNNPLNIRNVPSDYEYLSRLSEKERDIELIKMARHYAEEGLPSQKRRRKRENAQDAIVFEYELEPTNRGKRAIFRPLILSPVVLSATILDPVLMGPIILSPLVLFPVVLSPLVLGIETVNAQVMAPVILSPLLLFPIVVSPRVLNPFVLSPLTLSPAILLPATLEPLILTPFVLSPIILSPQDRSALILSPLVYSPLIRTRLTNYVVIISPAVVARKRRNASMLSVI</sequence>
<gene>
    <name evidence="2" type="ORF">SBAD_LOCUS9098</name>
</gene>
<proteinExistence type="predicted"/>
<keyword evidence="3" id="KW-1185">Reference proteome</keyword>
<evidence type="ECO:0000256" key="1">
    <source>
        <dbReference type="SAM" id="Phobius"/>
    </source>
</evidence>
<feature type="transmembrane region" description="Helical" evidence="1">
    <location>
        <begin position="341"/>
        <end position="362"/>
    </location>
</feature>
<keyword evidence="1" id="KW-0812">Transmembrane</keyword>
<reference evidence="4" key="1">
    <citation type="submission" date="2016-06" db="UniProtKB">
        <authorList>
            <consortium name="WormBaseParasite"/>
        </authorList>
    </citation>
    <scope>IDENTIFICATION</scope>
</reference>
<name>A0A183IZQ0_9BILA</name>
<dbReference type="PANTHER" id="PTHR21523">
    <property type="match status" value="1"/>
</dbReference>
<dbReference type="WBParaSite" id="SBAD_0000942501-mRNA-1">
    <property type="protein sequence ID" value="SBAD_0000942501-mRNA-1"/>
    <property type="gene ID" value="SBAD_0000942501"/>
</dbReference>
<dbReference type="EMBL" id="UZAM01012319">
    <property type="protein sequence ID" value="VDP21191.1"/>
    <property type="molecule type" value="Genomic_DNA"/>
</dbReference>